<evidence type="ECO:0000313" key="1">
    <source>
        <dbReference type="EMBL" id="KAJ8683603.1"/>
    </source>
</evidence>
<keyword evidence="2" id="KW-1185">Reference proteome</keyword>
<proteinExistence type="predicted"/>
<gene>
    <name evidence="1" type="ORF">QAD02_019395</name>
</gene>
<dbReference type="Proteomes" id="UP001239111">
    <property type="component" value="Chromosome 1"/>
</dbReference>
<protein>
    <submittedName>
        <fullName evidence="1">Uncharacterized protein</fullName>
    </submittedName>
</protein>
<dbReference type="EMBL" id="CM056741">
    <property type="protein sequence ID" value="KAJ8683603.1"/>
    <property type="molecule type" value="Genomic_DNA"/>
</dbReference>
<reference evidence="1" key="1">
    <citation type="submission" date="2023-04" db="EMBL/GenBank/DDBJ databases">
        <title>A chromosome-level genome assembly of the parasitoid wasp Eretmocerus hayati.</title>
        <authorList>
            <person name="Zhong Y."/>
            <person name="Liu S."/>
            <person name="Liu Y."/>
        </authorList>
    </citation>
    <scope>NUCLEOTIDE SEQUENCE</scope>
    <source>
        <strain evidence="1">ZJU_SS_LIU_2023</strain>
    </source>
</reference>
<organism evidence="1 2">
    <name type="scientific">Eretmocerus hayati</name>
    <dbReference type="NCBI Taxonomy" id="131215"/>
    <lineage>
        <taxon>Eukaryota</taxon>
        <taxon>Metazoa</taxon>
        <taxon>Ecdysozoa</taxon>
        <taxon>Arthropoda</taxon>
        <taxon>Hexapoda</taxon>
        <taxon>Insecta</taxon>
        <taxon>Pterygota</taxon>
        <taxon>Neoptera</taxon>
        <taxon>Endopterygota</taxon>
        <taxon>Hymenoptera</taxon>
        <taxon>Apocrita</taxon>
        <taxon>Proctotrupomorpha</taxon>
        <taxon>Chalcidoidea</taxon>
        <taxon>Aphelinidae</taxon>
        <taxon>Aphelininae</taxon>
        <taxon>Eretmocerus</taxon>
    </lineage>
</organism>
<evidence type="ECO:0000313" key="2">
    <source>
        <dbReference type="Proteomes" id="UP001239111"/>
    </source>
</evidence>
<comment type="caution">
    <text evidence="1">The sequence shown here is derived from an EMBL/GenBank/DDBJ whole genome shotgun (WGS) entry which is preliminary data.</text>
</comment>
<sequence length="677" mass="76823">MPILLASWINNSVTVKDLNLFPEKLKNGALLSSEDSRWDGLEVRLLKLAAWYLNFTVEFTKSRNSELSPIESAKFDVMHGVASVAAGGIYHTPDISGMFDATSPHFEDCASFITLASTALPKYRAILGPFQPWVWILLCLAYFVLIIPLSFNSNYTILHLIKHPSALDHMFWFVFSTYTNSFIVKNPLLNYGVAKNAITILLAIYWVFTIIITACYTGSIVSFITLPVYPEAIETAQELLDNRYRIGTLNHNGWEQWFNVNTTEDPFLKKLFRKMEYVPSVMDGVVNASRAYFWPYAFLASRTALDYIIQTDFAPTWTTKRTLMHVSNECFVRFNVVYLFPAKSLYTESVDNFIKRATETGLADKIIGDVDWEIQRIATNMHRQITKKISKKVMIEDRVLTVEDTLGMFMLLGIGFGMAIVALAGEKMSGFLKKRKEVHDDDAVDDDLYWVNESRVDSWIVSGRIDAAGIRRRPVINYRDYHGDYPKPDFDEHRQDEKICPNVQGRESHEARIMKYYLPSFVANVAGLYAIKSVSHQLILSMAASRDILAAAKTEVNLSSIPEGKCKVIKWQGRPVFVYHRAQHVIDAEREMNVMELRDPQEDADRSQRPEWMILIAICTHLGCVPLPNAGSVPGGFFCPCHGSHFDSAGRVRKGPAPKNLNIPPYEFTDDENIVIG</sequence>
<accession>A0ACC2PJG2</accession>
<name>A0ACC2PJG2_9HYME</name>